<keyword evidence="3" id="KW-0560">Oxidoreductase</keyword>
<feature type="domain" description="Nitrogenase/oxidoreductase component 1" evidence="2">
    <location>
        <begin position="6"/>
        <end position="122"/>
    </location>
</feature>
<dbReference type="PANTHER" id="PTHR33712:SF7">
    <property type="entry name" value="LIGHT-INDEPENDENT PROTOCHLOROPHYLLIDE REDUCTASE SUBUNIT B"/>
    <property type="match status" value="1"/>
</dbReference>
<name>A0A080LRP4_9PROT</name>
<dbReference type="Pfam" id="PF00148">
    <property type="entry name" value="Oxidored_nitro"/>
    <property type="match status" value="1"/>
</dbReference>
<reference evidence="3 4" key="1">
    <citation type="submission" date="2014-02" db="EMBL/GenBank/DDBJ databases">
        <title>Expanding our view of genomic diversity in Candidatus Accumulibacter clades.</title>
        <authorList>
            <person name="Skennerton C.T."/>
            <person name="Barr J.J."/>
            <person name="Slater F.R."/>
            <person name="Bond P.L."/>
            <person name="Tyson G.W."/>
        </authorList>
    </citation>
    <scope>NUCLEOTIDE SEQUENCE [LARGE SCALE GENOMIC DNA]</scope>
    <source>
        <strain evidence="4">BA-91</strain>
    </source>
</reference>
<dbReference type="EMBL" id="JDVG02000633">
    <property type="protein sequence ID" value="KFB70883.1"/>
    <property type="molecule type" value="Genomic_DNA"/>
</dbReference>
<dbReference type="GO" id="GO:0016163">
    <property type="term" value="F:nitrogenase activity"/>
    <property type="evidence" value="ECO:0007669"/>
    <property type="project" value="UniProtKB-EC"/>
</dbReference>
<comment type="caution">
    <text evidence="3">The sequence shown here is derived from an EMBL/GenBank/DDBJ whole genome shotgun (WGS) entry which is preliminary data.</text>
</comment>
<organism evidence="3 4">
    <name type="scientific">Candidatus Accumulibacter phosphatis</name>
    <dbReference type="NCBI Taxonomy" id="327160"/>
    <lineage>
        <taxon>Bacteria</taxon>
        <taxon>Pseudomonadati</taxon>
        <taxon>Pseudomonadota</taxon>
        <taxon>Betaproteobacteria</taxon>
        <taxon>Candidatus Accumulibacter</taxon>
    </lineage>
</organism>
<dbReference type="InterPro" id="IPR000510">
    <property type="entry name" value="Nase/OxRdtase_comp1"/>
</dbReference>
<proteinExistence type="predicted"/>
<sequence>MTGFLRVGIAADPDLLVAIGQFLSSAGAEVVAAVASARAEVLADMPAACVRIGDLEDLERAALAQRAQLIVANSHAAQSAERLHLPLLRAGFPQYDWVGGYARTWVGYQGARQALFDVANLFLGNPHDTPVHRSIYRTGSAGDAQDRPPPGLGLVRH</sequence>
<evidence type="ECO:0000313" key="4">
    <source>
        <dbReference type="Proteomes" id="UP000020077"/>
    </source>
</evidence>
<dbReference type="Proteomes" id="UP000020077">
    <property type="component" value="Unassembled WGS sequence"/>
</dbReference>
<dbReference type="PANTHER" id="PTHR33712">
    <property type="entry name" value="LIGHT-INDEPENDENT PROTOCHLOROPHYLLIDE REDUCTASE SUBUNIT B"/>
    <property type="match status" value="1"/>
</dbReference>
<dbReference type="Gene3D" id="3.40.50.1980">
    <property type="entry name" value="Nitrogenase molybdenum iron protein domain"/>
    <property type="match status" value="1"/>
</dbReference>
<evidence type="ECO:0000313" key="3">
    <source>
        <dbReference type="EMBL" id="KFB70883.1"/>
    </source>
</evidence>
<dbReference type="SUPFAM" id="SSF53807">
    <property type="entry name" value="Helical backbone' metal receptor"/>
    <property type="match status" value="1"/>
</dbReference>
<feature type="region of interest" description="Disordered" evidence="1">
    <location>
        <begin position="133"/>
        <end position="157"/>
    </location>
</feature>
<dbReference type="InterPro" id="IPR050152">
    <property type="entry name" value="ChlB/BchB/BchZ"/>
</dbReference>
<dbReference type="AlphaFoldDB" id="A0A080LRP4"/>
<gene>
    <name evidence="3" type="primary">nifK</name>
    <name evidence="3" type="ORF">AW09_004010</name>
</gene>
<evidence type="ECO:0000259" key="2">
    <source>
        <dbReference type="Pfam" id="PF00148"/>
    </source>
</evidence>
<accession>A0A080LRP4</accession>
<protein>
    <submittedName>
        <fullName evidence="3">Nitrogenase molybdenum-iron protein beta chain</fullName>
        <ecNumber evidence="3">1.18.6.1</ecNumber>
    </submittedName>
</protein>
<dbReference type="EC" id="1.18.6.1" evidence="3"/>
<evidence type="ECO:0000256" key="1">
    <source>
        <dbReference type="SAM" id="MobiDB-lite"/>
    </source>
</evidence>